<keyword evidence="1" id="KW-0175">Coiled coil</keyword>
<keyword evidence="4" id="KW-1185">Reference proteome</keyword>
<evidence type="ECO:0000256" key="1">
    <source>
        <dbReference type="SAM" id="Coils"/>
    </source>
</evidence>
<dbReference type="GO" id="GO:0031213">
    <property type="term" value="C:RSF complex"/>
    <property type="evidence" value="ECO:0007669"/>
    <property type="project" value="InterPro"/>
</dbReference>
<dbReference type="InterPro" id="IPR013083">
    <property type="entry name" value="Znf_RING/FYVE/PHD"/>
</dbReference>
<dbReference type="PANTHER" id="PTHR14296:SF3">
    <property type="entry name" value="DIKAR, ISOFORM F"/>
    <property type="match status" value="1"/>
</dbReference>
<feature type="compositionally biased region" description="Polar residues" evidence="2">
    <location>
        <begin position="624"/>
        <end position="634"/>
    </location>
</feature>
<dbReference type="InterPro" id="IPR011011">
    <property type="entry name" value="Znf_FYVE_PHD"/>
</dbReference>
<evidence type="ECO:0008006" key="5">
    <source>
        <dbReference type="Google" id="ProtNLM"/>
    </source>
</evidence>
<evidence type="ECO:0000313" key="4">
    <source>
        <dbReference type="Proteomes" id="UP000320333"/>
    </source>
</evidence>
<feature type="compositionally biased region" description="Low complexity" evidence="2">
    <location>
        <begin position="457"/>
        <end position="467"/>
    </location>
</feature>
<feature type="compositionally biased region" description="Basic and acidic residues" evidence="2">
    <location>
        <begin position="9"/>
        <end position="19"/>
    </location>
</feature>
<feature type="compositionally biased region" description="Basic and acidic residues" evidence="2">
    <location>
        <begin position="430"/>
        <end position="439"/>
    </location>
</feature>
<dbReference type="STRING" id="246404.A0A507FGE1"/>
<feature type="coiled-coil region" evidence="1">
    <location>
        <begin position="277"/>
        <end position="308"/>
    </location>
</feature>
<dbReference type="PANTHER" id="PTHR14296">
    <property type="entry name" value="REMODELING AND SPACING FACTOR 1"/>
    <property type="match status" value="1"/>
</dbReference>
<organism evidence="3 4">
    <name type="scientific">Chytriomyces confervae</name>
    <dbReference type="NCBI Taxonomy" id="246404"/>
    <lineage>
        <taxon>Eukaryota</taxon>
        <taxon>Fungi</taxon>
        <taxon>Fungi incertae sedis</taxon>
        <taxon>Chytridiomycota</taxon>
        <taxon>Chytridiomycota incertae sedis</taxon>
        <taxon>Chytridiomycetes</taxon>
        <taxon>Chytridiales</taxon>
        <taxon>Chytriomycetaceae</taxon>
        <taxon>Chytriomyces</taxon>
    </lineage>
</organism>
<proteinExistence type="predicted"/>
<dbReference type="AlphaFoldDB" id="A0A507FGE1"/>
<feature type="region of interest" description="Disordered" evidence="2">
    <location>
        <begin position="576"/>
        <end position="634"/>
    </location>
</feature>
<gene>
    <name evidence="3" type="ORF">CcCBS67573_g04040</name>
</gene>
<sequence length="634" mass="71729">MDGEGNPDEADKTGEKSEPSFDAVQHSPAHVQIDQLRSAWQFAAVTQFLMLFAAAVEYPFETTEDFESALAAGTPSAELIQMHVKLLRIMTYNRFVTAETWVSWFRRESEKKGQEWSNLFPESKEYHHLSAFEKTLVLNQICEWQFDDPDRFRAAAKDEDECRHWRVDPLGWDSMGGTYWLFDDNRLYREHDPETAATAEVRRKSRAFAAGLTKSPPPELSVALEENEMKPLWELVCRTVDDWGEFPKRFESSRSPYEKSLYNKLTRSVGLTVIQSMQDRQLAIEERKREKQRMEEEAEREILLAAERERLQIEQTLYRKRSSRLESRMLEQMERERLDMIERDARAGKGESVHIYDTGHRSLRTTRASAARAHEPPKDVAQMREERSKRRAARFGDSPIPEELLRKSIEVSSAAPSHEDAISIDSEMAPSKKEQREYQARPAVSATAQREKRPRLSDGSSANSSDDSNSRKKKDTGDSWRFKCSCGINAKNWDDGLPMISCGQCNIWQHIYCIEKELGTPAPVTDGPSSRWDSQEFVCSMCEPVANVKTGMDGLGGSLNGDMPAQAANLAETECIRSGEESSANGAALGDASREAGDVVEGGDGQPRSKHLLASETHAFEETGAQSPQQQQRA</sequence>
<accession>A0A507FGE1</accession>
<evidence type="ECO:0000256" key="2">
    <source>
        <dbReference type="SAM" id="MobiDB-lite"/>
    </source>
</evidence>
<dbReference type="SUPFAM" id="SSF57903">
    <property type="entry name" value="FYVE/PHD zinc finger"/>
    <property type="match status" value="1"/>
</dbReference>
<evidence type="ECO:0000313" key="3">
    <source>
        <dbReference type="EMBL" id="TPX74690.1"/>
    </source>
</evidence>
<feature type="region of interest" description="Disordered" evidence="2">
    <location>
        <begin position="351"/>
        <end position="478"/>
    </location>
</feature>
<feature type="compositionally biased region" description="Basic and acidic residues" evidence="2">
    <location>
        <begin position="351"/>
        <end position="360"/>
    </location>
</feature>
<dbReference type="EMBL" id="QEAP01000113">
    <property type="protein sequence ID" value="TPX74690.1"/>
    <property type="molecule type" value="Genomic_DNA"/>
</dbReference>
<feature type="compositionally biased region" description="Basic and acidic residues" evidence="2">
    <location>
        <begin position="372"/>
        <end position="388"/>
    </location>
</feature>
<dbReference type="Proteomes" id="UP000320333">
    <property type="component" value="Unassembled WGS sequence"/>
</dbReference>
<comment type="caution">
    <text evidence="3">The sequence shown here is derived from an EMBL/GenBank/DDBJ whole genome shotgun (WGS) entry which is preliminary data.</text>
</comment>
<protein>
    <recommendedName>
        <fullName evidence="5">Zinc finger PHD-type domain-containing protein</fullName>
    </recommendedName>
</protein>
<feature type="region of interest" description="Disordered" evidence="2">
    <location>
        <begin position="1"/>
        <end position="25"/>
    </location>
</feature>
<reference evidence="3 4" key="1">
    <citation type="journal article" date="2019" name="Sci. Rep.">
        <title>Comparative genomics of chytrid fungi reveal insights into the obligate biotrophic and pathogenic lifestyle of Synchytrium endobioticum.</title>
        <authorList>
            <person name="van de Vossenberg B.T.L.H."/>
            <person name="Warris S."/>
            <person name="Nguyen H.D.T."/>
            <person name="van Gent-Pelzer M.P.E."/>
            <person name="Joly D.L."/>
            <person name="van de Geest H.C."/>
            <person name="Bonants P.J.M."/>
            <person name="Smith D.S."/>
            <person name="Levesque C.A."/>
            <person name="van der Lee T.A.J."/>
        </authorList>
    </citation>
    <scope>NUCLEOTIDE SEQUENCE [LARGE SCALE GENOMIC DNA]</scope>
    <source>
        <strain evidence="3 4">CBS 675.73</strain>
    </source>
</reference>
<dbReference type="OrthoDB" id="303107at2759"/>
<dbReference type="GO" id="GO:0006355">
    <property type="term" value="P:regulation of DNA-templated transcription"/>
    <property type="evidence" value="ECO:0007669"/>
    <property type="project" value="InterPro"/>
</dbReference>
<dbReference type="InterPro" id="IPR028938">
    <property type="entry name" value="Rsf1-like"/>
</dbReference>
<name>A0A507FGE1_9FUNG</name>
<dbReference type="Gene3D" id="3.30.40.10">
    <property type="entry name" value="Zinc/RING finger domain, C3HC4 (zinc finger)"/>
    <property type="match status" value="1"/>
</dbReference>